<dbReference type="Proteomes" id="UP000565262">
    <property type="component" value="Unassembled WGS sequence"/>
</dbReference>
<accession>A0A839ITR0</accession>
<proteinExistence type="predicted"/>
<dbReference type="Gene3D" id="3.40.190.10">
    <property type="entry name" value="Periplasmic binding protein-like II"/>
    <property type="match status" value="2"/>
</dbReference>
<gene>
    <name evidence="2" type="ORF">H4O21_17135</name>
</gene>
<keyword evidence="3" id="KW-1185">Reference proteome</keyword>
<dbReference type="RefSeq" id="WP_182810093.1">
    <property type="nucleotide sequence ID" value="NZ_JACJFM010000026.1"/>
</dbReference>
<evidence type="ECO:0000313" key="2">
    <source>
        <dbReference type="EMBL" id="MBB1488331.1"/>
    </source>
</evidence>
<reference evidence="2 3" key="1">
    <citation type="submission" date="2020-08" db="EMBL/GenBank/DDBJ databases">
        <title>Oceanospirillum sp. nov. isolated from marine sediment.</title>
        <authorList>
            <person name="Ji X."/>
        </authorList>
    </citation>
    <scope>NUCLEOTIDE SEQUENCE [LARGE SCALE GENOMIC DNA]</scope>
    <source>
        <strain evidence="2 3">D5</strain>
    </source>
</reference>
<dbReference type="AlphaFoldDB" id="A0A839ITR0"/>
<evidence type="ECO:0000313" key="3">
    <source>
        <dbReference type="Proteomes" id="UP000565262"/>
    </source>
</evidence>
<evidence type="ECO:0000259" key="1">
    <source>
        <dbReference type="Pfam" id="PF03466"/>
    </source>
</evidence>
<dbReference type="EMBL" id="JACJFM010000026">
    <property type="protein sequence ID" value="MBB1488331.1"/>
    <property type="molecule type" value="Genomic_DNA"/>
</dbReference>
<dbReference type="InterPro" id="IPR005119">
    <property type="entry name" value="LysR_subst-bd"/>
</dbReference>
<sequence length="82" mass="9369">MKAASDGLGIALALLPTANSWINDGRLVTPFPWQFQTEKGYWLVTPKYNQHKPEIAALSEWLQTLFENIPRLNRPLQTFNSL</sequence>
<feature type="domain" description="LysR substrate-binding" evidence="1">
    <location>
        <begin position="2"/>
        <end position="64"/>
    </location>
</feature>
<organism evidence="2 3">
    <name type="scientific">Oceanospirillum sediminis</name>
    <dbReference type="NCBI Taxonomy" id="2760088"/>
    <lineage>
        <taxon>Bacteria</taxon>
        <taxon>Pseudomonadati</taxon>
        <taxon>Pseudomonadota</taxon>
        <taxon>Gammaproteobacteria</taxon>
        <taxon>Oceanospirillales</taxon>
        <taxon>Oceanospirillaceae</taxon>
        <taxon>Oceanospirillum</taxon>
    </lineage>
</organism>
<name>A0A839ITR0_9GAMM</name>
<comment type="caution">
    <text evidence="2">The sequence shown here is derived from an EMBL/GenBank/DDBJ whole genome shotgun (WGS) entry which is preliminary data.</text>
</comment>
<protein>
    <recommendedName>
        <fullName evidence="1">LysR substrate-binding domain-containing protein</fullName>
    </recommendedName>
</protein>
<dbReference type="SUPFAM" id="SSF53850">
    <property type="entry name" value="Periplasmic binding protein-like II"/>
    <property type="match status" value="1"/>
</dbReference>
<dbReference type="Pfam" id="PF03466">
    <property type="entry name" value="LysR_substrate"/>
    <property type="match status" value="1"/>
</dbReference>